<dbReference type="SFLD" id="SFLDS00029">
    <property type="entry name" value="Radical_SAM"/>
    <property type="match status" value="1"/>
</dbReference>
<dbReference type="InterPro" id="IPR051198">
    <property type="entry name" value="BchE-like"/>
</dbReference>
<feature type="domain" description="Radical SAM core" evidence="6">
    <location>
        <begin position="216"/>
        <end position="458"/>
    </location>
</feature>
<reference evidence="7 8" key="1">
    <citation type="journal article" date="2011" name="Stand. Genomic Sci.">
        <title>Complete genome sequence of the acetate-degrading sulfate reducer Desulfobacca acetoxidans type strain (ASRB2).</title>
        <authorList>
            <person name="Goker M."/>
            <person name="Teshima H."/>
            <person name="Lapidus A."/>
            <person name="Nolan M."/>
            <person name="Lucas S."/>
            <person name="Hammon N."/>
            <person name="Deshpande S."/>
            <person name="Cheng J.F."/>
            <person name="Tapia R."/>
            <person name="Han C."/>
            <person name="Goodwin L."/>
            <person name="Pitluck S."/>
            <person name="Huntemann M."/>
            <person name="Liolios K."/>
            <person name="Ivanova N."/>
            <person name="Pagani I."/>
            <person name="Mavromatis K."/>
            <person name="Ovchinikova G."/>
            <person name="Pati A."/>
            <person name="Chen A."/>
            <person name="Palaniappan K."/>
            <person name="Land M."/>
            <person name="Hauser L."/>
            <person name="Brambilla E.M."/>
            <person name="Rohde M."/>
            <person name="Spring S."/>
            <person name="Detter J.C."/>
            <person name="Woyke T."/>
            <person name="Bristow J."/>
            <person name="Eisen J.A."/>
            <person name="Markowitz V."/>
            <person name="Hugenholtz P."/>
            <person name="Kyrpides N.C."/>
            <person name="Klenk H.P."/>
        </authorList>
    </citation>
    <scope>NUCLEOTIDE SEQUENCE [LARGE SCALE GENOMIC DNA]</scope>
    <source>
        <strain evidence="8">ATCC 700848 / DSM 11109 / ASRB2</strain>
    </source>
</reference>
<dbReference type="eggNOG" id="COG1032">
    <property type="taxonomic scope" value="Bacteria"/>
</dbReference>
<keyword evidence="8" id="KW-1185">Reference proteome</keyword>
<evidence type="ECO:0000313" key="8">
    <source>
        <dbReference type="Proteomes" id="UP000000483"/>
    </source>
</evidence>
<dbReference type="NCBIfam" id="TIGR03471">
    <property type="entry name" value="HpnJ"/>
    <property type="match status" value="1"/>
</dbReference>
<dbReference type="Pfam" id="PF02310">
    <property type="entry name" value="B12-binding"/>
    <property type="match status" value="1"/>
</dbReference>
<dbReference type="PROSITE" id="PS51918">
    <property type="entry name" value="RADICAL_SAM"/>
    <property type="match status" value="1"/>
</dbReference>
<evidence type="ECO:0000256" key="2">
    <source>
        <dbReference type="ARBA" id="ARBA00022691"/>
    </source>
</evidence>
<dbReference type="InterPro" id="IPR007197">
    <property type="entry name" value="rSAM"/>
</dbReference>
<dbReference type="SMART" id="SM00729">
    <property type="entry name" value="Elp3"/>
    <property type="match status" value="1"/>
</dbReference>
<dbReference type="Gene3D" id="3.40.50.280">
    <property type="entry name" value="Cobalamin-binding domain"/>
    <property type="match status" value="1"/>
</dbReference>
<dbReference type="InterPro" id="IPR006638">
    <property type="entry name" value="Elp3/MiaA/NifB-like_rSAM"/>
</dbReference>
<evidence type="ECO:0000259" key="6">
    <source>
        <dbReference type="PROSITE" id="PS51918"/>
    </source>
</evidence>
<dbReference type="SFLD" id="SFLDF00404">
    <property type="entry name" value="hopanetetrol_cyclitol_ether_sy"/>
    <property type="match status" value="1"/>
</dbReference>
<dbReference type="GO" id="GO:0051539">
    <property type="term" value="F:4 iron, 4 sulfur cluster binding"/>
    <property type="evidence" value="ECO:0007669"/>
    <property type="project" value="UniProtKB-KW"/>
</dbReference>
<accession>F2NHS8</accession>
<dbReference type="STRING" id="880072.Desac_1559"/>
<sequence>MAEVEYGVGSRLHLPIIPQDERRFEMRTLLMNPPSFKSFDGGAGSRYQATREVTSFWYPTWLCYPAGMIPRSKVLDAAPLNLEVAEVIAMARDYELAVLFTTTPSLTYDLHTVRRLKEANPNLSVGLVGPHVSVRPEDALNDESMVDFVARREFDYTIQEVAAGRPWKDILGLTYRESGDVCHNPDRPFIEDLDALPWVSEIYHRDLQIERYHIPYLRDPYVSIYTGRGCPSRCSYCLWPQTFTGRRYRVRSVADVTAEVRRILELFPQAQEVFFDDDTFTAHGERAQHLARELRPLKCVWSATARVTTSYETLKALKEGGLRLLVVGYESGNAQILKNIHKGATPELARRFTRWCKELGIQIHGTFMVGLPGETPATLKESMRFACELEPDTIQVSLATPYPGTEFFDLCTRQGYFRPGAMVDGDTGYQKCVIDYPGLQAEEIFAAVPRFYRYFYFRPSYMLRAAHTMIVDPMERHRLLKEAKEFFQFIFRRQQDSTCKT</sequence>
<dbReference type="InterPro" id="IPR034466">
    <property type="entry name" value="Methyltransferase_Class_B"/>
</dbReference>
<dbReference type="KEGG" id="dao:Desac_1559"/>
<keyword evidence="4" id="KW-0408">Iron</keyword>
<protein>
    <submittedName>
        <fullName evidence="7">Hopanoid biosynthesis associated radical SAM protein HpnJ</fullName>
    </submittedName>
</protein>
<dbReference type="GO" id="GO:0031419">
    <property type="term" value="F:cobalamin binding"/>
    <property type="evidence" value="ECO:0007669"/>
    <property type="project" value="InterPro"/>
</dbReference>
<name>F2NHS8_DESAR</name>
<dbReference type="Pfam" id="PF04055">
    <property type="entry name" value="Radical_SAM"/>
    <property type="match status" value="1"/>
</dbReference>
<evidence type="ECO:0000256" key="1">
    <source>
        <dbReference type="ARBA" id="ARBA00001966"/>
    </source>
</evidence>
<evidence type="ECO:0000256" key="4">
    <source>
        <dbReference type="ARBA" id="ARBA00023004"/>
    </source>
</evidence>
<dbReference type="InterPro" id="IPR058240">
    <property type="entry name" value="rSAM_sf"/>
</dbReference>
<dbReference type="PANTHER" id="PTHR43409">
    <property type="entry name" value="ANAEROBIC MAGNESIUM-PROTOPORPHYRIN IX MONOMETHYL ESTER CYCLASE-RELATED"/>
    <property type="match status" value="1"/>
</dbReference>
<dbReference type="Proteomes" id="UP000000483">
    <property type="component" value="Chromosome"/>
</dbReference>
<evidence type="ECO:0000256" key="3">
    <source>
        <dbReference type="ARBA" id="ARBA00022723"/>
    </source>
</evidence>
<keyword evidence="3" id="KW-0479">Metal-binding</keyword>
<dbReference type="HOGENOM" id="CLU_021572_4_2_7"/>
<dbReference type="InterPro" id="IPR006158">
    <property type="entry name" value="Cobalamin-bd"/>
</dbReference>
<dbReference type="InterPro" id="IPR017834">
    <property type="entry name" value="Hopanoid_synth-assoc_rSAM_HpnJ"/>
</dbReference>
<keyword evidence="2" id="KW-0949">S-adenosyl-L-methionine</keyword>
<organism evidence="7 8">
    <name type="scientific">Desulfobacca acetoxidans (strain ATCC 700848 / DSM 11109 / ASRB2)</name>
    <dbReference type="NCBI Taxonomy" id="880072"/>
    <lineage>
        <taxon>Bacteria</taxon>
        <taxon>Pseudomonadati</taxon>
        <taxon>Thermodesulfobacteriota</taxon>
        <taxon>Desulfobaccia</taxon>
        <taxon>Desulfobaccales</taxon>
        <taxon>Desulfobaccaceae</taxon>
        <taxon>Desulfobacca</taxon>
    </lineage>
</organism>
<dbReference type="AlphaFoldDB" id="F2NHS8"/>
<reference evidence="8" key="2">
    <citation type="submission" date="2011-03" db="EMBL/GenBank/DDBJ databases">
        <title>The complete genome of Desulfobacca acetoxidans DSM 11109.</title>
        <authorList>
            <consortium name="US DOE Joint Genome Institute (JGI-PGF)"/>
            <person name="Lucas S."/>
            <person name="Copeland A."/>
            <person name="Lapidus A."/>
            <person name="Bruce D."/>
            <person name="Goodwin L."/>
            <person name="Pitluck S."/>
            <person name="Peters L."/>
            <person name="Kyrpides N."/>
            <person name="Mavromatis K."/>
            <person name="Ivanova N."/>
            <person name="Ovchinnikova G."/>
            <person name="Teshima H."/>
            <person name="Detter J.C."/>
            <person name="Han C."/>
            <person name="Land M."/>
            <person name="Hauser L."/>
            <person name="Markowitz V."/>
            <person name="Cheng J.-F."/>
            <person name="Hugenholtz P."/>
            <person name="Woyke T."/>
            <person name="Wu D."/>
            <person name="Spring S."/>
            <person name="Schueler E."/>
            <person name="Brambilla E."/>
            <person name="Klenk H.-P."/>
            <person name="Eisen J.A."/>
        </authorList>
    </citation>
    <scope>NUCLEOTIDE SEQUENCE [LARGE SCALE GENOMIC DNA]</scope>
    <source>
        <strain evidence="8">ATCC 700848 / DSM 11109 / ASRB2</strain>
    </source>
</reference>
<dbReference type="SFLD" id="SFLDG01082">
    <property type="entry name" value="B12-binding_domain_containing"/>
    <property type="match status" value="1"/>
</dbReference>
<keyword evidence="5" id="KW-0411">Iron-sulfur</keyword>
<gene>
    <name evidence="7" type="ordered locus">Desac_1559</name>
</gene>
<dbReference type="SUPFAM" id="SSF102114">
    <property type="entry name" value="Radical SAM enzymes"/>
    <property type="match status" value="1"/>
</dbReference>
<evidence type="ECO:0000256" key="5">
    <source>
        <dbReference type="ARBA" id="ARBA00023014"/>
    </source>
</evidence>
<dbReference type="GO" id="GO:0003824">
    <property type="term" value="F:catalytic activity"/>
    <property type="evidence" value="ECO:0007669"/>
    <property type="project" value="InterPro"/>
</dbReference>
<dbReference type="SFLD" id="SFLDG01123">
    <property type="entry name" value="methyltransferase_(Class_B)"/>
    <property type="match status" value="1"/>
</dbReference>
<dbReference type="CDD" id="cd01335">
    <property type="entry name" value="Radical_SAM"/>
    <property type="match status" value="1"/>
</dbReference>
<dbReference type="PANTHER" id="PTHR43409:SF16">
    <property type="entry name" value="SLR0320 PROTEIN"/>
    <property type="match status" value="1"/>
</dbReference>
<evidence type="ECO:0000313" key="7">
    <source>
        <dbReference type="EMBL" id="AEB09413.1"/>
    </source>
</evidence>
<proteinExistence type="predicted"/>
<dbReference type="Gene3D" id="3.80.30.20">
    <property type="entry name" value="tm_1862 like domain"/>
    <property type="match status" value="1"/>
</dbReference>
<comment type="cofactor">
    <cofactor evidence="1">
        <name>[4Fe-4S] cluster</name>
        <dbReference type="ChEBI" id="CHEBI:49883"/>
    </cofactor>
</comment>
<dbReference type="InterPro" id="IPR023404">
    <property type="entry name" value="rSAM_horseshoe"/>
</dbReference>
<dbReference type="GO" id="GO:0005829">
    <property type="term" value="C:cytosol"/>
    <property type="evidence" value="ECO:0007669"/>
    <property type="project" value="TreeGrafter"/>
</dbReference>
<dbReference type="EMBL" id="CP002629">
    <property type="protein sequence ID" value="AEB09413.1"/>
    <property type="molecule type" value="Genomic_DNA"/>
</dbReference>
<dbReference type="GO" id="GO:0046872">
    <property type="term" value="F:metal ion binding"/>
    <property type="evidence" value="ECO:0007669"/>
    <property type="project" value="UniProtKB-KW"/>
</dbReference>